<evidence type="ECO:0000313" key="2">
    <source>
        <dbReference type="EMBL" id="SDN58684.1"/>
    </source>
</evidence>
<protein>
    <submittedName>
        <fullName evidence="2">Uncharacterized protein</fullName>
    </submittedName>
</protein>
<dbReference type="STRING" id="1166073.SAMN05192530_101363"/>
<feature type="signal peptide" evidence="1">
    <location>
        <begin position="1"/>
        <end position="24"/>
    </location>
</feature>
<dbReference type="RefSeq" id="WP_090667982.1">
    <property type="nucleotide sequence ID" value="NZ_FNIT01000001.1"/>
</dbReference>
<keyword evidence="1" id="KW-0732">Signal</keyword>
<gene>
    <name evidence="2" type="ORF">SAMN05192530_101363</name>
</gene>
<proteinExistence type="predicted"/>
<dbReference type="OrthoDB" id="7906477at2"/>
<dbReference type="AlphaFoldDB" id="A0A1H0CLE1"/>
<evidence type="ECO:0000256" key="1">
    <source>
        <dbReference type="SAM" id="SignalP"/>
    </source>
</evidence>
<reference evidence="2 3" key="1">
    <citation type="submission" date="2016-10" db="EMBL/GenBank/DDBJ databases">
        <authorList>
            <person name="de Groot N.N."/>
        </authorList>
    </citation>
    <scope>NUCLEOTIDE SEQUENCE [LARGE SCALE GENOMIC DNA]</scope>
    <source>
        <strain evidence="3">L7-484,KACC 16230,DSM 25025</strain>
    </source>
</reference>
<sequence>MKSLFTIGASALVMGLASIGGAQAQSLGAVIGDNLVGLQATFANGNWVNDSINIGTINGAVTLGQAGLDTATEVDLGAINVGVQGAASGAISVLPPLLSLSGAAEVGLGIDLGSVATRAATAGEIASSAAIETVVVGAVNTGDIASAVQNSALRASNSTTASTGSLATTISGSASSAASTTNTASSSAASSVNSVDFQGPSTTITAATEALSSGPLADVYAANRAFNGGTILGSVTAVANNMDLAGIGTTVVGAVNTGTISLGFDGSALNLPE</sequence>
<keyword evidence="3" id="KW-1185">Reference proteome</keyword>
<accession>A0A1H0CLE1</accession>
<dbReference type="Proteomes" id="UP000198793">
    <property type="component" value="Unassembled WGS sequence"/>
</dbReference>
<evidence type="ECO:0000313" key="3">
    <source>
        <dbReference type="Proteomes" id="UP000198793"/>
    </source>
</evidence>
<feature type="chain" id="PRO_5011649992" evidence="1">
    <location>
        <begin position="25"/>
        <end position="273"/>
    </location>
</feature>
<organism evidence="2 3">
    <name type="scientific">Aureimonas jatrophae</name>
    <dbReference type="NCBI Taxonomy" id="1166073"/>
    <lineage>
        <taxon>Bacteria</taxon>
        <taxon>Pseudomonadati</taxon>
        <taxon>Pseudomonadota</taxon>
        <taxon>Alphaproteobacteria</taxon>
        <taxon>Hyphomicrobiales</taxon>
        <taxon>Aurantimonadaceae</taxon>
        <taxon>Aureimonas</taxon>
    </lineage>
</organism>
<dbReference type="EMBL" id="FNIT01000001">
    <property type="protein sequence ID" value="SDN58684.1"/>
    <property type="molecule type" value="Genomic_DNA"/>
</dbReference>
<name>A0A1H0CLE1_9HYPH</name>